<dbReference type="PANTHER" id="PTHR47966">
    <property type="entry name" value="BETA-SITE APP-CLEAVING ENZYME, ISOFORM A-RELATED"/>
    <property type="match status" value="1"/>
</dbReference>
<comment type="caution">
    <text evidence="14">The sequence shown here is derived from an EMBL/GenBank/DDBJ whole genome shotgun (WGS) entry which is preliminary data.</text>
</comment>
<feature type="disulfide bond" evidence="9">
    <location>
        <begin position="509"/>
        <end position="543"/>
    </location>
</feature>
<dbReference type="InterPro" id="IPR021109">
    <property type="entry name" value="Peptidase_aspartic_dom_sf"/>
</dbReference>
<gene>
    <name evidence="14" type="ORF">EMPS_07515</name>
</gene>
<feature type="active site" evidence="8">
    <location>
        <position position="473"/>
    </location>
</feature>
<feature type="domain" description="Peptidase A1" evidence="13">
    <location>
        <begin position="273"/>
        <end position="581"/>
    </location>
</feature>
<dbReference type="OrthoDB" id="15189at2759"/>
<proteinExistence type="inferred from homology"/>
<dbReference type="GO" id="GO:0004190">
    <property type="term" value="F:aspartic-type endopeptidase activity"/>
    <property type="evidence" value="ECO:0007669"/>
    <property type="project" value="UniProtKB-KW"/>
</dbReference>
<dbReference type="FunFam" id="2.40.70.10:FF:000008">
    <property type="entry name" value="Cathepsin D"/>
    <property type="match status" value="1"/>
</dbReference>
<protein>
    <recommendedName>
        <fullName evidence="13">Peptidase A1 domain-containing protein</fullName>
    </recommendedName>
</protein>
<evidence type="ECO:0000256" key="12">
    <source>
        <dbReference type="SAM" id="Phobius"/>
    </source>
</evidence>
<evidence type="ECO:0000256" key="7">
    <source>
        <dbReference type="ARBA" id="ARBA00023157"/>
    </source>
</evidence>
<accession>A0A9P3LYI0</accession>
<keyword evidence="3" id="KW-0732">Signal</keyword>
<feature type="region of interest" description="Disordered" evidence="11">
    <location>
        <begin position="201"/>
        <end position="254"/>
    </location>
</feature>
<sequence>MKLIPLTINFAPSLASSGTRSPCAISPTPASLSRPRRTEIVLNLFRALTIVFSVASVAVFVIVATGPSSVKGKEPVAVLDPAPSFQSGHHNEYTIPPTIDPPVHIFQSDAAAAHQSLTENAMVMVTNDITVLDNPECDTYCQNQNLIDALSHIAFSKRRYSKRSESSTATLELESISDEDPIVQERTVDFMKRSNIYPEGEGEVTKELANKKKEKKESKENKKSKEGKDEKKDKKDKKEKDKKETVSKQDTSIKEDTPQALIRLEPIGAFSGYYGQVEIGNPKQSFDVVFDTGSSDLWIPSSHCNEEGCLSHQRFNGIESTSYATEHPPHSFEIEYGTGEVAGVISEDIITLGGLSSKKPIRFAESLTTSALFGRAVFDGVFGLAYQEMSSSGEIPPFLAMMQQHAVKRGMFGFYMGRDEGELSLGGYDGSRIANNDVTWSNVVKKGYWEIQMDKVKADRTDFVKAPVNAIVDTGTTQIIMPEDMARRIHARHLPGSRHIHDGIYSIPCRNKNMPTLRFQIEGKMYEVPPKLYTLQEIAPGRCMSGFAGEDVDGTAWILGDVFLRSVYSIYDFDKNRVGFGNLATPY</sequence>
<dbReference type="PROSITE" id="PS00141">
    <property type="entry name" value="ASP_PROTEASE"/>
    <property type="match status" value="1"/>
</dbReference>
<dbReference type="AlphaFoldDB" id="A0A9P3LYI0"/>
<feature type="disulfide bond" evidence="9">
    <location>
        <begin position="304"/>
        <end position="309"/>
    </location>
</feature>
<keyword evidence="7 9" id="KW-1015">Disulfide bond</keyword>
<evidence type="ECO:0000256" key="8">
    <source>
        <dbReference type="PIRSR" id="PIRSR601461-1"/>
    </source>
</evidence>
<dbReference type="PROSITE" id="PS51767">
    <property type="entry name" value="PEPTIDASE_A1"/>
    <property type="match status" value="1"/>
</dbReference>
<keyword evidence="2 10" id="KW-0645">Protease</keyword>
<evidence type="ECO:0000256" key="2">
    <source>
        <dbReference type="ARBA" id="ARBA00022670"/>
    </source>
</evidence>
<feature type="active site" evidence="8">
    <location>
        <position position="291"/>
    </location>
</feature>
<dbReference type="EMBL" id="BQFW01000010">
    <property type="protein sequence ID" value="GJJ75157.1"/>
    <property type="molecule type" value="Genomic_DNA"/>
</dbReference>
<comment type="similarity">
    <text evidence="1 10">Belongs to the peptidase A1 family.</text>
</comment>
<evidence type="ECO:0000256" key="5">
    <source>
        <dbReference type="ARBA" id="ARBA00022801"/>
    </source>
</evidence>
<evidence type="ECO:0000256" key="9">
    <source>
        <dbReference type="PIRSR" id="PIRSR601461-2"/>
    </source>
</evidence>
<keyword evidence="4 10" id="KW-0064">Aspartyl protease</keyword>
<evidence type="ECO:0000259" key="13">
    <source>
        <dbReference type="PROSITE" id="PS51767"/>
    </source>
</evidence>
<dbReference type="PRINTS" id="PR00792">
    <property type="entry name" value="PEPSIN"/>
</dbReference>
<evidence type="ECO:0000313" key="15">
    <source>
        <dbReference type="Proteomes" id="UP000827284"/>
    </source>
</evidence>
<dbReference type="Gene3D" id="2.40.70.10">
    <property type="entry name" value="Acid Proteases"/>
    <property type="match status" value="2"/>
</dbReference>
<feature type="transmembrane region" description="Helical" evidence="12">
    <location>
        <begin position="44"/>
        <end position="64"/>
    </location>
</feature>
<dbReference type="InterPro" id="IPR034164">
    <property type="entry name" value="Pepsin-like_dom"/>
</dbReference>
<dbReference type="GO" id="GO:0006508">
    <property type="term" value="P:proteolysis"/>
    <property type="evidence" value="ECO:0007669"/>
    <property type="project" value="UniProtKB-KW"/>
</dbReference>
<keyword evidence="15" id="KW-1185">Reference proteome</keyword>
<reference evidence="14" key="2">
    <citation type="journal article" date="2022" name="Microbiol. Resour. Announc.">
        <title>Whole-Genome Sequence of Entomortierella parvispora E1425, a Mucoromycotan Fungus Associated with Burkholderiaceae-Related Endosymbiotic Bacteria.</title>
        <authorList>
            <person name="Herlambang A."/>
            <person name="Guo Y."/>
            <person name="Takashima Y."/>
            <person name="Narisawa K."/>
            <person name="Ohta H."/>
            <person name="Nishizawa T."/>
        </authorList>
    </citation>
    <scope>NUCLEOTIDE SEQUENCE</scope>
    <source>
        <strain evidence="14">E1425</strain>
    </source>
</reference>
<reference evidence="14" key="1">
    <citation type="submission" date="2021-11" db="EMBL/GenBank/DDBJ databases">
        <authorList>
            <person name="Herlambang A."/>
            <person name="Guo Y."/>
            <person name="Takashima Y."/>
            <person name="Nishizawa T."/>
        </authorList>
    </citation>
    <scope>NUCLEOTIDE SEQUENCE</scope>
    <source>
        <strain evidence="14">E1425</strain>
    </source>
</reference>
<keyword evidence="12" id="KW-0472">Membrane</keyword>
<organism evidence="14 15">
    <name type="scientific">Entomortierella parvispora</name>
    <dbReference type="NCBI Taxonomy" id="205924"/>
    <lineage>
        <taxon>Eukaryota</taxon>
        <taxon>Fungi</taxon>
        <taxon>Fungi incertae sedis</taxon>
        <taxon>Mucoromycota</taxon>
        <taxon>Mortierellomycotina</taxon>
        <taxon>Mortierellomycetes</taxon>
        <taxon>Mortierellales</taxon>
        <taxon>Mortierellaceae</taxon>
        <taxon>Entomortierella</taxon>
    </lineage>
</organism>
<keyword evidence="6" id="KW-0865">Zymogen</keyword>
<dbReference type="PANTHER" id="PTHR47966:SF51">
    <property type="entry name" value="BETA-SITE APP-CLEAVING ENZYME, ISOFORM A-RELATED"/>
    <property type="match status" value="1"/>
</dbReference>
<evidence type="ECO:0000256" key="1">
    <source>
        <dbReference type="ARBA" id="ARBA00007447"/>
    </source>
</evidence>
<keyword evidence="5 10" id="KW-0378">Hydrolase</keyword>
<evidence type="ECO:0000256" key="6">
    <source>
        <dbReference type="ARBA" id="ARBA00023145"/>
    </source>
</evidence>
<dbReference type="Pfam" id="PF00026">
    <property type="entry name" value="Asp"/>
    <property type="match status" value="1"/>
</dbReference>
<keyword evidence="12" id="KW-1133">Transmembrane helix</keyword>
<evidence type="ECO:0000313" key="14">
    <source>
        <dbReference type="EMBL" id="GJJ75157.1"/>
    </source>
</evidence>
<dbReference type="Proteomes" id="UP000827284">
    <property type="component" value="Unassembled WGS sequence"/>
</dbReference>
<evidence type="ECO:0000256" key="4">
    <source>
        <dbReference type="ARBA" id="ARBA00022750"/>
    </source>
</evidence>
<feature type="compositionally biased region" description="Basic and acidic residues" evidence="11">
    <location>
        <begin position="203"/>
        <end position="254"/>
    </location>
</feature>
<dbReference type="CDD" id="cd05471">
    <property type="entry name" value="pepsin_like"/>
    <property type="match status" value="1"/>
</dbReference>
<evidence type="ECO:0000256" key="10">
    <source>
        <dbReference type="RuleBase" id="RU000454"/>
    </source>
</evidence>
<evidence type="ECO:0000256" key="3">
    <source>
        <dbReference type="ARBA" id="ARBA00022729"/>
    </source>
</evidence>
<dbReference type="InterPro" id="IPR033121">
    <property type="entry name" value="PEPTIDASE_A1"/>
</dbReference>
<name>A0A9P3LYI0_9FUNG</name>
<evidence type="ECO:0000256" key="11">
    <source>
        <dbReference type="SAM" id="MobiDB-lite"/>
    </source>
</evidence>
<dbReference type="InterPro" id="IPR001969">
    <property type="entry name" value="Aspartic_peptidase_AS"/>
</dbReference>
<keyword evidence="12" id="KW-0812">Transmembrane</keyword>
<dbReference type="InterPro" id="IPR001461">
    <property type="entry name" value="Aspartic_peptidase_A1"/>
</dbReference>
<dbReference type="SUPFAM" id="SSF50630">
    <property type="entry name" value="Acid proteases"/>
    <property type="match status" value="1"/>
</dbReference>